<dbReference type="Proteomes" id="UP000585474">
    <property type="component" value="Unassembled WGS sequence"/>
</dbReference>
<organism evidence="1 2">
    <name type="scientific">Actinidia rufa</name>
    <dbReference type="NCBI Taxonomy" id="165716"/>
    <lineage>
        <taxon>Eukaryota</taxon>
        <taxon>Viridiplantae</taxon>
        <taxon>Streptophyta</taxon>
        <taxon>Embryophyta</taxon>
        <taxon>Tracheophyta</taxon>
        <taxon>Spermatophyta</taxon>
        <taxon>Magnoliopsida</taxon>
        <taxon>eudicotyledons</taxon>
        <taxon>Gunneridae</taxon>
        <taxon>Pentapetalae</taxon>
        <taxon>asterids</taxon>
        <taxon>Ericales</taxon>
        <taxon>Actinidiaceae</taxon>
        <taxon>Actinidia</taxon>
    </lineage>
</organism>
<proteinExistence type="predicted"/>
<keyword evidence="2" id="KW-1185">Reference proteome</keyword>
<dbReference type="OrthoDB" id="977640at2759"/>
<evidence type="ECO:0000313" key="1">
    <source>
        <dbReference type="EMBL" id="GFY94075.1"/>
    </source>
</evidence>
<sequence length="218" mass="24065">MFNFAKNLRVRGRRRERVFRHGRLFAQMEMKISVSEGGSGSNEQNLAEISDVGKSNETPVDVNGEKLVTEEDENVCAKSTAQTEVTSVGKPVMKRKKSVPTNSRKVMGRGIRIRSDENNSGTGGGGGEDWIRHLVEMMRILVMGLLEELRSELGATLESSMLSEWTMSMWFCKMVFDMGNAIGRCILGFEMDICLLVHTVRGLDGIANGKVDGMAVGN</sequence>
<accession>A0A7J0F5U5</accession>
<protein>
    <submittedName>
        <fullName evidence="1">Uncharacterized protein</fullName>
    </submittedName>
</protein>
<name>A0A7J0F5U5_9ERIC</name>
<dbReference type="EMBL" id="BJWL01000009">
    <property type="protein sequence ID" value="GFY94075.1"/>
    <property type="molecule type" value="Genomic_DNA"/>
</dbReference>
<evidence type="ECO:0000313" key="2">
    <source>
        <dbReference type="Proteomes" id="UP000585474"/>
    </source>
</evidence>
<reference evidence="1 2" key="1">
    <citation type="submission" date="2019-07" db="EMBL/GenBank/DDBJ databases">
        <title>De Novo Assembly of kiwifruit Actinidia rufa.</title>
        <authorList>
            <person name="Sugita-Konishi S."/>
            <person name="Sato K."/>
            <person name="Mori E."/>
            <person name="Abe Y."/>
            <person name="Kisaki G."/>
            <person name="Hamano K."/>
            <person name="Suezawa K."/>
            <person name="Otani M."/>
            <person name="Fukuda T."/>
            <person name="Manabe T."/>
            <person name="Gomi K."/>
            <person name="Tabuchi M."/>
            <person name="Akimitsu K."/>
            <person name="Kataoka I."/>
        </authorList>
    </citation>
    <scope>NUCLEOTIDE SEQUENCE [LARGE SCALE GENOMIC DNA]</scope>
    <source>
        <strain evidence="2">cv. Fuchu</strain>
    </source>
</reference>
<comment type="caution">
    <text evidence="1">The sequence shown here is derived from an EMBL/GenBank/DDBJ whole genome shotgun (WGS) entry which is preliminary data.</text>
</comment>
<gene>
    <name evidence="1" type="ORF">Acr_09g0005210</name>
</gene>
<dbReference type="AlphaFoldDB" id="A0A7J0F5U5"/>